<reference evidence="7" key="1">
    <citation type="submission" date="2021-06" db="EMBL/GenBank/DDBJ databases">
        <authorList>
            <person name="Kallberg Y."/>
            <person name="Tangrot J."/>
            <person name="Rosling A."/>
        </authorList>
    </citation>
    <scope>NUCLEOTIDE SEQUENCE</scope>
    <source>
        <strain evidence="7">FL966</strain>
    </source>
</reference>
<accession>A0A9N9K4X2</accession>
<gene>
    <name evidence="7" type="ORF">CPELLU_LOCUS18642</name>
</gene>
<protein>
    <submittedName>
        <fullName evidence="7">1518_t:CDS:1</fullName>
    </submittedName>
</protein>
<evidence type="ECO:0000256" key="2">
    <source>
        <dbReference type="ARBA" id="ARBA00022723"/>
    </source>
</evidence>
<keyword evidence="4" id="KW-0862">Zinc</keyword>
<evidence type="ECO:0000259" key="6">
    <source>
        <dbReference type="Pfam" id="PF05699"/>
    </source>
</evidence>
<dbReference type="Pfam" id="PF05699">
    <property type="entry name" value="Dimer_Tnp_hAT"/>
    <property type="match status" value="1"/>
</dbReference>
<dbReference type="GO" id="GO:0046983">
    <property type="term" value="F:protein dimerization activity"/>
    <property type="evidence" value="ECO:0007669"/>
    <property type="project" value="InterPro"/>
</dbReference>
<organism evidence="7 8">
    <name type="scientific">Cetraspora pellucida</name>
    <dbReference type="NCBI Taxonomy" id="1433469"/>
    <lineage>
        <taxon>Eukaryota</taxon>
        <taxon>Fungi</taxon>
        <taxon>Fungi incertae sedis</taxon>
        <taxon>Mucoromycota</taxon>
        <taxon>Glomeromycotina</taxon>
        <taxon>Glomeromycetes</taxon>
        <taxon>Diversisporales</taxon>
        <taxon>Gigasporaceae</taxon>
        <taxon>Cetraspora</taxon>
    </lineage>
</organism>
<feature type="non-terminal residue" evidence="7">
    <location>
        <position position="1"/>
    </location>
</feature>
<dbReference type="SUPFAM" id="SSF53098">
    <property type="entry name" value="Ribonuclease H-like"/>
    <property type="match status" value="1"/>
</dbReference>
<evidence type="ECO:0000256" key="3">
    <source>
        <dbReference type="ARBA" id="ARBA00022771"/>
    </source>
</evidence>
<keyword evidence="2" id="KW-0479">Metal-binding</keyword>
<comment type="subcellular location">
    <subcellularLocation>
        <location evidence="1">Nucleus</location>
    </subcellularLocation>
</comment>
<dbReference type="InterPro" id="IPR008906">
    <property type="entry name" value="HATC_C_dom"/>
</dbReference>
<dbReference type="InterPro" id="IPR052035">
    <property type="entry name" value="ZnF_BED_domain_contain"/>
</dbReference>
<dbReference type="EMBL" id="CAJVQA010038444">
    <property type="protein sequence ID" value="CAG8810944.1"/>
    <property type="molecule type" value="Genomic_DNA"/>
</dbReference>
<dbReference type="GO" id="GO:0005634">
    <property type="term" value="C:nucleus"/>
    <property type="evidence" value="ECO:0007669"/>
    <property type="project" value="UniProtKB-SubCell"/>
</dbReference>
<evidence type="ECO:0000313" key="8">
    <source>
        <dbReference type="Proteomes" id="UP000789759"/>
    </source>
</evidence>
<name>A0A9N9K4X2_9GLOM</name>
<keyword evidence="8" id="KW-1185">Reference proteome</keyword>
<evidence type="ECO:0000256" key="4">
    <source>
        <dbReference type="ARBA" id="ARBA00022833"/>
    </source>
</evidence>
<sequence>EESDVELLALTSTSIPALSTLALSTQNTKFFERYTALELLDNKEVEVEKVSCKFEDYDTEYIWLGSTSNCITYLRDIHQITKESLKNTLVKAEQQMIYQLISRPHSSHVQKKLTYQLVHYIIAYAQPISIVDDDDFRLWTKNLDPQFKVPCVNTIKTVIFNFYDFAINQIIDFISKTSDTIVLDIGKLDEHHASDIVKSVNSVLNKFKINCQNIFFITTDNGSNVSVNLGLKEVDEIISKCKITPGLKEPLDVIKDMNTHWNSTLYVIEYLVYLKPAIIQLYSTLTNYTIREVRKEAETIGPYIPFSEEFELLEKLIKVLFPFDEATQFLSRSKYPTLGFMTPILEELARQLRYFIGQNSMCCSFLNPHFKKLNFCTSALWHTTIQNMRQQFNELCLIQTFNNNLTSTNDNNPSLTSLYQCKKTKISAFFMHLHTENSNVEPDEFDRYCELPSIALDEKSCPLEWWCKHNIFFPTMAILARRYLAVPASSIPSERLFSDAKNHIMDKHNRLDPDFLNKL</sequence>
<evidence type="ECO:0000256" key="1">
    <source>
        <dbReference type="ARBA" id="ARBA00004123"/>
    </source>
</evidence>
<proteinExistence type="predicted"/>
<dbReference type="OrthoDB" id="2449751at2759"/>
<dbReference type="InterPro" id="IPR012337">
    <property type="entry name" value="RNaseH-like_sf"/>
</dbReference>
<feature type="non-terminal residue" evidence="7">
    <location>
        <position position="519"/>
    </location>
</feature>
<keyword evidence="5" id="KW-0539">Nucleus</keyword>
<dbReference type="Proteomes" id="UP000789759">
    <property type="component" value="Unassembled WGS sequence"/>
</dbReference>
<dbReference type="AlphaFoldDB" id="A0A9N9K4X2"/>
<keyword evidence="3" id="KW-0863">Zinc-finger</keyword>
<dbReference type="PANTHER" id="PTHR46481">
    <property type="entry name" value="ZINC FINGER BED DOMAIN-CONTAINING PROTEIN 4"/>
    <property type="match status" value="1"/>
</dbReference>
<dbReference type="PANTHER" id="PTHR46481:SF10">
    <property type="entry name" value="ZINC FINGER BED DOMAIN-CONTAINING PROTEIN 39"/>
    <property type="match status" value="1"/>
</dbReference>
<comment type="caution">
    <text evidence="7">The sequence shown here is derived from an EMBL/GenBank/DDBJ whole genome shotgun (WGS) entry which is preliminary data.</text>
</comment>
<dbReference type="GO" id="GO:0008270">
    <property type="term" value="F:zinc ion binding"/>
    <property type="evidence" value="ECO:0007669"/>
    <property type="project" value="UniProtKB-KW"/>
</dbReference>
<feature type="domain" description="HAT C-terminal dimerisation" evidence="6">
    <location>
        <begin position="444"/>
        <end position="519"/>
    </location>
</feature>
<evidence type="ECO:0000313" key="7">
    <source>
        <dbReference type="EMBL" id="CAG8810944.1"/>
    </source>
</evidence>
<evidence type="ECO:0000256" key="5">
    <source>
        <dbReference type="ARBA" id="ARBA00023242"/>
    </source>
</evidence>